<dbReference type="PANTHER" id="PTHR24166">
    <property type="entry name" value="ROLLING PEBBLES, ISOFORM B"/>
    <property type="match status" value="1"/>
</dbReference>
<dbReference type="GO" id="GO:0008270">
    <property type="term" value="F:zinc ion binding"/>
    <property type="evidence" value="ECO:0007669"/>
    <property type="project" value="UniProtKB-KW"/>
</dbReference>
<dbReference type="SMART" id="SM00248">
    <property type="entry name" value="ANK"/>
    <property type="match status" value="3"/>
</dbReference>
<dbReference type="InterPro" id="IPR002110">
    <property type="entry name" value="Ankyrin_rpt"/>
</dbReference>
<evidence type="ECO:0000256" key="4">
    <source>
        <dbReference type="PROSITE-ProRule" id="PRU00175"/>
    </source>
</evidence>
<evidence type="ECO:0000256" key="2">
    <source>
        <dbReference type="ARBA" id="ARBA00023043"/>
    </source>
</evidence>
<proteinExistence type="predicted"/>
<dbReference type="InterPro" id="IPR013083">
    <property type="entry name" value="Znf_RING/FYVE/PHD"/>
</dbReference>
<gene>
    <name evidence="6" type="ORF">SADUNF_Sadunf05G0168900</name>
</gene>
<sequence length="578" mass="62019">MGQSLDSMTQKQSKDELLHQMAIAGNVDAVKALCSEGATLEWIDREGKTPLIVACMDSGLYNVAKVLIEMGANVDAYRPGRHAGTPLHHAVKRGLEQTVKLLLSSGANALVRNDDCQTALDVARIKRNINIVRTIESHIGYFTGCLREFYGPGFLKAFAPQFLSRKIWAAVIPQGSSNPKKLELVIYPCSQDDSFNKLTIVPWISIVVDGYWLYMCAKKDIKDAQPRTVIALWNAKIEEPNFNQPDPELTIFDQSTKIQYRLASANEGDKQQLHWLYDACGGIPQVMPLPLSGNPPTTVPVVGHQTSAEAVGWAMAIGGSIQSTEGDSPLHLNTHQSSEVINANGWEEPVRGDSHNGWGVTAVSKHSAASSSGWMDEAPEEDHNGWGVTAVSKHSAASSSGWMDEAPEEDHNGWGVTAVSKHSAASSSGWMDEAPEEDYNGCAVSNMGPSGSQGHAQTCYDIPPVSENSGGNTASVPSAPPIPDEALDEGPIHYPSIDFSTLDMSVPAIELGAVTNEVNEGGTSSSCIICWEAPVEGACIPCGHMAGCMPCLSEIKAKKGVCPICRSNINQVIRLYAV</sequence>
<dbReference type="CDD" id="cd23129">
    <property type="entry name" value="RING-HC_XBAT35-like"/>
    <property type="match status" value="1"/>
</dbReference>
<keyword evidence="4" id="KW-0862">Zinc</keyword>
<accession>A0A835KBV1</accession>
<keyword evidence="2 3" id="KW-0040">ANK repeat</keyword>
<dbReference type="Pfam" id="PF00023">
    <property type="entry name" value="Ank"/>
    <property type="match status" value="1"/>
</dbReference>
<feature type="repeat" description="ANK" evidence="3">
    <location>
        <begin position="82"/>
        <end position="114"/>
    </location>
</feature>
<dbReference type="Proteomes" id="UP000657918">
    <property type="component" value="Unassembled WGS sequence"/>
</dbReference>
<keyword evidence="1" id="KW-0677">Repeat</keyword>
<dbReference type="PROSITE" id="PS50088">
    <property type="entry name" value="ANK_REPEAT"/>
    <property type="match status" value="2"/>
</dbReference>
<organism evidence="6 7">
    <name type="scientific">Salix dunnii</name>
    <dbReference type="NCBI Taxonomy" id="1413687"/>
    <lineage>
        <taxon>Eukaryota</taxon>
        <taxon>Viridiplantae</taxon>
        <taxon>Streptophyta</taxon>
        <taxon>Embryophyta</taxon>
        <taxon>Tracheophyta</taxon>
        <taxon>Spermatophyta</taxon>
        <taxon>Magnoliopsida</taxon>
        <taxon>eudicotyledons</taxon>
        <taxon>Gunneridae</taxon>
        <taxon>Pentapetalae</taxon>
        <taxon>rosids</taxon>
        <taxon>fabids</taxon>
        <taxon>Malpighiales</taxon>
        <taxon>Salicaceae</taxon>
        <taxon>Saliceae</taxon>
        <taxon>Salix</taxon>
    </lineage>
</organism>
<keyword evidence="4" id="KW-0479">Metal-binding</keyword>
<dbReference type="EMBL" id="JADGMS010000005">
    <property type="protein sequence ID" value="KAF9683021.1"/>
    <property type="molecule type" value="Genomic_DNA"/>
</dbReference>
<evidence type="ECO:0000259" key="5">
    <source>
        <dbReference type="PROSITE" id="PS50089"/>
    </source>
</evidence>
<feature type="domain" description="RING-type" evidence="5">
    <location>
        <begin position="527"/>
        <end position="566"/>
    </location>
</feature>
<reference evidence="6 7" key="1">
    <citation type="submission" date="2020-10" db="EMBL/GenBank/DDBJ databases">
        <title>Plant Genome Project.</title>
        <authorList>
            <person name="Zhang R.-G."/>
        </authorList>
    </citation>
    <scope>NUCLEOTIDE SEQUENCE [LARGE SCALE GENOMIC DNA]</scope>
    <source>
        <strain evidence="6">FAFU-HL-1</strain>
        <tissue evidence="6">Leaf</tissue>
    </source>
</reference>
<keyword evidence="4" id="KW-0863">Zinc-finger</keyword>
<dbReference type="SUPFAM" id="SSF48403">
    <property type="entry name" value="Ankyrin repeat"/>
    <property type="match status" value="1"/>
</dbReference>
<keyword evidence="7" id="KW-1185">Reference proteome</keyword>
<evidence type="ECO:0000313" key="7">
    <source>
        <dbReference type="Proteomes" id="UP000657918"/>
    </source>
</evidence>
<dbReference type="InterPro" id="IPR001841">
    <property type="entry name" value="Znf_RING"/>
</dbReference>
<dbReference type="Pfam" id="PF13920">
    <property type="entry name" value="zf-C3HC4_3"/>
    <property type="match status" value="1"/>
</dbReference>
<evidence type="ECO:0000256" key="3">
    <source>
        <dbReference type="PROSITE-ProRule" id="PRU00023"/>
    </source>
</evidence>
<evidence type="ECO:0000313" key="6">
    <source>
        <dbReference type="EMBL" id="KAF9683021.1"/>
    </source>
</evidence>
<dbReference type="AlphaFoldDB" id="A0A835KBV1"/>
<dbReference type="InterPro" id="IPR050889">
    <property type="entry name" value="Dendritic_Spine_Reg/Scaffold"/>
</dbReference>
<dbReference type="Gene3D" id="3.30.40.10">
    <property type="entry name" value="Zinc/RING finger domain, C3HC4 (zinc finger)"/>
    <property type="match status" value="1"/>
</dbReference>
<dbReference type="OrthoDB" id="1711136at2759"/>
<comment type="caution">
    <text evidence="6">The sequence shown here is derived from an EMBL/GenBank/DDBJ whole genome shotgun (WGS) entry which is preliminary data.</text>
</comment>
<evidence type="ECO:0000256" key="1">
    <source>
        <dbReference type="ARBA" id="ARBA00022737"/>
    </source>
</evidence>
<dbReference type="PROSITE" id="PS50297">
    <property type="entry name" value="ANK_REP_REGION"/>
    <property type="match status" value="2"/>
</dbReference>
<dbReference type="InterPro" id="IPR036770">
    <property type="entry name" value="Ankyrin_rpt-contain_sf"/>
</dbReference>
<dbReference type="SUPFAM" id="SSF57850">
    <property type="entry name" value="RING/U-box"/>
    <property type="match status" value="1"/>
</dbReference>
<name>A0A835KBV1_9ROSI</name>
<protein>
    <recommendedName>
        <fullName evidence="5">RING-type domain-containing protein</fullName>
    </recommendedName>
</protein>
<dbReference type="Gene3D" id="1.25.40.20">
    <property type="entry name" value="Ankyrin repeat-containing domain"/>
    <property type="match status" value="1"/>
</dbReference>
<feature type="repeat" description="ANK" evidence="3">
    <location>
        <begin position="46"/>
        <end position="79"/>
    </location>
</feature>
<dbReference type="Pfam" id="PF12796">
    <property type="entry name" value="Ank_2"/>
    <property type="match status" value="1"/>
</dbReference>
<dbReference type="PROSITE" id="PS50089">
    <property type="entry name" value="ZF_RING_2"/>
    <property type="match status" value="1"/>
</dbReference>
<dbReference type="PANTHER" id="PTHR24166:SF50">
    <property type="entry name" value="E3 UBIQUITIN-PROTEIN LIGASE XBOS34-RELATED"/>
    <property type="match status" value="1"/>
</dbReference>